<gene>
    <name evidence="5" type="ORF">Pta02_50280</name>
</gene>
<accession>A0A8J3T164</accession>
<proteinExistence type="predicted"/>
<evidence type="ECO:0000313" key="5">
    <source>
        <dbReference type="EMBL" id="GII03020.1"/>
    </source>
</evidence>
<evidence type="ECO:0000256" key="2">
    <source>
        <dbReference type="SAM" id="MobiDB-lite"/>
    </source>
</evidence>
<dbReference type="InterPro" id="IPR036869">
    <property type="entry name" value="J_dom_sf"/>
</dbReference>
<dbReference type="GO" id="GO:0051787">
    <property type="term" value="F:misfolded protein binding"/>
    <property type="evidence" value="ECO:0007669"/>
    <property type="project" value="TreeGrafter"/>
</dbReference>
<evidence type="ECO:0000313" key="6">
    <source>
        <dbReference type="Proteomes" id="UP000634476"/>
    </source>
</evidence>
<dbReference type="Gene3D" id="1.10.287.110">
    <property type="entry name" value="DnaJ domain"/>
    <property type="match status" value="1"/>
</dbReference>
<comment type="caution">
    <text evidence="5">The sequence shown here is derived from an EMBL/GenBank/DDBJ whole genome shotgun (WGS) entry which is preliminary data.</text>
</comment>
<feature type="domain" description="J" evidence="4">
    <location>
        <begin position="1"/>
        <end position="59"/>
    </location>
</feature>
<dbReference type="AlphaFoldDB" id="A0A8J3T164"/>
<dbReference type="SUPFAM" id="SSF46565">
    <property type="entry name" value="Chaperone J-domain"/>
    <property type="match status" value="1"/>
</dbReference>
<dbReference type="PANTHER" id="PTHR44360">
    <property type="entry name" value="DNAJ HOMOLOG SUBFAMILY B MEMBER 9"/>
    <property type="match status" value="1"/>
</dbReference>
<dbReference type="PANTHER" id="PTHR44360:SF1">
    <property type="entry name" value="DNAJ HOMOLOG SUBFAMILY B MEMBER 9"/>
    <property type="match status" value="1"/>
</dbReference>
<organism evidence="5 6">
    <name type="scientific">Planobispora takensis</name>
    <dbReference type="NCBI Taxonomy" id="1367882"/>
    <lineage>
        <taxon>Bacteria</taxon>
        <taxon>Bacillati</taxon>
        <taxon>Actinomycetota</taxon>
        <taxon>Actinomycetes</taxon>
        <taxon>Streptosporangiales</taxon>
        <taxon>Streptosporangiaceae</taxon>
        <taxon>Planobispora</taxon>
    </lineage>
</organism>
<dbReference type="Proteomes" id="UP000634476">
    <property type="component" value="Unassembled WGS sequence"/>
</dbReference>
<evidence type="ECO:0000256" key="3">
    <source>
        <dbReference type="SAM" id="Phobius"/>
    </source>
</evidence>
<dbReference type="CDD" id="cd06257">
    <property type="entry name" value="DnaJ"/>
    <property type="match status" value="1"/>
</dbReference>
<dbReference type="PROSITE" id="PS50076">
    <property type="entry name" value="DNAJ_2"/>
    <property type="match status" value="1"/>
</dbReference>
<name>A0A8J3T164_9ACTN</name>
<evidence type="ECO:0000256" key="1">
    <source>
        <dbReference type="ARBA" id="ARBA00023186"/>
    </source>
</evidence>
<keyword evidence="3" id="KW-0812">Transmembrane</keyword>
<dbReference type="Pfam" id="PF00226">
    <property type="entry name" value="DnaJ"/>
    <property type="match status" value="1"/>
</dbReference>
<protein>
    <recommendedName>
        <fullName evidence="4">J domain-containing protein</fullName>
    </recommendedName>
</protein>
<dbReference type="EMBL" id="BOOK01000036">
    <property type="protein sequence ID" value="GII03020.1"/>
    <property type="molecule type" value="Genomic_DNA"/>
</dbReference>
<dbReference type="InterPro" id="IPR001623">
    <property type="entry name" value="DnaJ_domain"/>
</dbReference>
<reference evidence="5" key="1">
    <citation type="submission" date="2021-01" db="EMBL/GenBank/DDBJ databases">
        <title>Whole genome shotgun sequence of Planobispora takensis NBRC 109077.</title>
        <authorList>
            <person name="Komaki H."/>
            <person name="Tamura T."/>
        </authorList>
    </citation>
    <scope>NUCLEOTIDE SEQUENCE</scope>
    <source>
        <strain evidence="5">NBRC 109077</strain>
    </source>
</reference>
<keyword evidence="3" id="KW-1133">Transmembrane helix</keyword>
<feature type="compositionally biased region" description="Basic and acidic residues" evidence="2">
    <location>
        <begin position="81"/>
        <end position="102"/>
    </location>
</feature>
<dbReference type="SMART" id="SM00271">
    <property type="entry name" value="DnaJ"/>
    <property type="match status" value="1"/>
</dbReference>
<keyword evidence="1" id="KW-0143">Chaperone</keyword>
<sequence>MLGVRPDVTPEELKHAYRRLARRYHPDKNPQGQALFTEIADAYGLLSDPERRFRYDRERAGRRAETAPPGPAPQAGAPADRPGDAAGRTERHRVRPESPADRIERLYGPRPTAWTAVKLAFYLPAGAFAAVLVSAFATVSQGDAARDVGRWAALLLWLAMWSFLAAAKLKLWMLHRRAARSGRF</sequence>
<dbReference type="GO" id="GO:0036503">
    <property type="term" value="P:ERAD pathway"/>
    <property type="evidence" value="ECO:0007669"/>
    <property type="project" value="TreeGrafter"/>
</dbReference>
<keyword evidence="6" id="KW-1185">Reference proteome</keyword>
<dbReference type="GO" id="GO:0051087">
    <property type="term" value="F:protein-folding chaperone binding"/>
    <property type="evidence" value="ECO:0007669"/>
    <property type="project" value="TreeGrafter"/>
</dbReference>
<dbReference type="InterPro" id="IPR051948">
    <property type="entry name" value="Hsp70_co-chaperone_J-domain"/>
</dbReference>
<feature type="transmembrane region" description="Helical" evidence="3">
    <location>
        <begin position="151"/>
        <end position="173"/>
    </location>
</feature>
<keyword evidence="3" id="KW-0472">Membrane</keyword>
<evidence type="ECO:0000259" key="4">
    <source>
        <dbReference type="PROSITE" id="PS50076"/>
    </source>
</evidence>
<feature type="region of interest" description="Disordered" evidence="2">
    <location>
        <begin position="57"/>
        <end position="102"/>
    </location>
</feature>
<feature type="transmembrane region" description="Helical" evidence="3">
    <location>
        <begin position="119"/>
        <end position="139"/>
    </location>
</feature>